<dbReference type="AlphaFoldDB" id="S4PAY9"/>
<organism evidence="1">
    <name type="scientific">Pararge aegeria</name>
    <name type="common">speckled wood butterfly</name>
    <dbReference type="NCBI Taxonomy" id="116150"/>
    <lineage>
        <taxon>Eukaryota</taxon>
        <taxon>Metazoa</taxon>
        <taxon>Ecdysozoa</taxon>
        <taxon>Arthropoda</taxon>
        <taxon>Hexapoda</taxon>
        <taxon>Insecta</taxon>
        <taxon>Pterygota</taxon>
        <taxon>Neoptera</taxon>
        <taxon>Endopterygota</taxon>
        <taxon>Lepidoptera</taxon>
        <taxon>Glossata</taxon>
        <taxon>Ditrysia</taxon>
        <taxon>Papilionoidea</taxon>
        <taxon>Nymphalidae</taxon>
        <taxon>Satyrinae</taxon>
        <taxon>Satyrini</taxon>
        <taxon>Parargina</taxon>
        <taxon>Pararge</taxon>
    </lineage>
</organism>
<feature type="non-terminal residue" evidence="1">
    <location>
        <position position="1"/>
    </location>
</feature>
<reference evidence="1" key="2">
    <citation type="submission" date="2013-05" db="EMBL/GenBank/DDBJ databases">
        <authorList>
            <person name="Carter J.-M."/>
            <person name="Baker S.C."/>
            <person name="Pink R."/>
            <person name="Carter D.R.F."/>
            <person name="Collins A."/>
            <person name="Tomlin J."/>
            <person name="Gibbs M."/>
            <person name="Breuker C.J."/>
        </authorList>
    </citation>
    <scope>NUCLEOTIDE SEQUENCE</scope>
    <source>
        <tissue evidence="1">Ovary</tissue>
    </source>
</reference>
<proteinExistence type="predicted"/>
<reference evidence="1" key="1">
    <citation type="journal article" date="2013" name="BMC Genomics">
        <title>Unscrambling butterfly oogenesis.</title>
        <authorList>
            <person name="Carter J.M."/>
            <person name="Baker S.C."/>
            <person name="Pink R."/>
            <person name="Carter D.R."/>
            <person name="Collins A."/>
            <person name="Tomlin J."/>
            <person name="Gibbs M."/>
            <person name="Breuker C.J."/>
        </authorList>
    </citation>
    <scope>NUCLEOTIDE SEQUENCE</scope>
    <source>
        <tissue evidence="1">Ovary</tissue>
    </source>
</reference>
<accession>S4PAY9</accession>
<evidence type="ECO:0000313" key="1">
    <source>
        <dbReference type="EMBL" id="JAA86353.1"/>
    </source>
</evidence>
<protein>
    <submittedName>
        <fullName evidence="1">Uncharacterized protein</fullName>
    </submittedName>
</protein>
<dbReference type="EMBL" id="GAIX01006207">
    <property type="protein sequence ID" value="JAA86353.1"/>
    <property type="molecule type" value="Transcribed_RNA"/>
</dbReference>
<sequence length="70" mass="8161">KKRAWQKVISQFGACFTLVSTQFSDHTVGKLPYFAYIILHVKYKIAFKLSELKALTNNINHIIDEMIIFQ</sequence>
<name>S4PAY9_9NEOP</name>